<keyword evidence="9 10" id="KW-0472">Membrane</keyword>
<evidence type="ECO:0000259" key="11">
    <source>
        <dbReference type="PROSITE" id="PS52015"/>
    </source>
</evidence>
<evidence type="ECO:0000256" key="5">
    <source>
        <dbReference type="ARBA" id="ARBA00022519"/>
    </source>
</evidence>
<dbReference type="GO" id="GO:0015031">
    <property type="term" value="P:protein transport"/>
    <property type="evidence" value="ECO:0007669"/>
    <property type="project" value="UniProtKB-KW"/>
</dbReference>
<evidence type="ECO:0000256" key="1">
    <source>
        <dbReference type="ARBA" id="ARBA00004383"/>
    </source>
</evidence>
<gene>
    <name evidence="12" type="ORF">A8C32_11090</name>
</gene>
<dbReference type="Gene3D" id="3.30.1150.10">
    <property type="match status" value="1"/>
</dbReference>
<accession>A0A1E5TD07</accession>
<organism evidence="12 13">
    <name type="scientific">Flavivirga aquatica</name>
    <dbReference type="NCBI Taxonomy" id="1849968"/>
    <lineage>
        <taxon>Bacteria</taxon>
        <taxon>Pseudomonadati</taxon>
        <taxon>Bacteroidota</taxon>
        <taxon>Flavobacteriia</taxon>
        <taxon>Flavobacteriales</taxon>
        <taxon>Flavobacteriaceae</taxon>
        <taxon>Flavivirga</taxon>
    </lineage>
</organism>
<dbReference type="InterPro" id="IPR051045">
    <property type="entry name" value="TonB-dependent_transducer"/>
</dbReference>
<proteinExistence type="inferred from homology"/>
<comment type="subcellular location">
    <subcellularLocation>
        <location evidence="1">Cell inner membrane</location>
        <topology evidence="1">Single-pass membrane protein</topology>
        <orientation evidence="1">Periplasmic side</orientation>
    </subcellularLocation>
</comment>
<keyword evidence="8 10" id="KW-1133">Transmembrane helix</keyword>
<dbReference type="Pfam" id="PF03544">
    <property type="entry name" value="TonB_C"/>
    <property type="match status" value="1"/>
</dbReference>
<evidence type="ECO:0000256" key="4">
    <source>
        <dbReference type="ARBA" id="ARBA00022475"/>
    </source>
</evidence>
<dbReference type="InterPro" id="IPR037682">
    <property type="entry name" value="TonB_C"/>
</dbReference>
<evidence type="ECO:0000256" key="2">
    <source>
        <dbReference type="ARBA" id="ARBA00006555"/>
    </source>
</evidence>
<dbReference type="EMBL" id="MDJD01000007">
    <property type="protein sequence ID" value="OEK09262.1"/>
    <property type="molecule type" value="Genomic_DNA"/>
</dbReference>
<comment type="similarity">
    <text evidence="2">Belongs to the TonB family.</text>
</comment>
<keyword evidence="7" id="KW-0653">Protein transport</keyword>
<name>A0A1E5TD07_9FLAO</name>
<dbReference type="RefSeq" id="WP_069828699.1">
    <property type="nucleotide sequence ID" value="NZ_MDJD01000007.1"/>
</dbReference>
<evidence type="ECO:0000256" key="6">
    <source>
        <dbReference type="ARBA" id="ARBA00022692"/>
    </source>
</evidence>
<keyword evidence="5" id="KW-0997">Cell inner membrane</keyword>
<keyword evidence="3" id="KW-0813">Transport</keyword>
<evidence type="ECO:0000256" key="10">
    <source>
        <dbReference type="SAM" id="Phobius"/>
    </source>
</evidence>
<keyword evidence="4" id="KW-1003">Cell membrane</keyword>
<dbReference type="InterPro" id="IPR006260">
    <property type="entry name" value="TonB/TolA_C"/>
</dbReference>
<evidence type="ECO:0000256" key="3">
    <source>
        <dbReference type="ARBA" id="ARBA00022448"/>
    </source>
</evidence>
<evidence type="ECO:0000256" key="9">
    <source>
        <dbReference type="ARBA" id="ARBA00023136"/>
    </source>
</evidence>
<dbReference type="GO" id="GO:0055085">
    <property type="term" value="P:transmembrane transport"/>
    <property type="evidence" value="ECO:0007669"/>
    <property type="project" value="InterPro"/>
</dbReference>
<evidence type="ECO:0000313" key="13">
    <source>
        <dbReference type="Proteomes" id="UP000095713"/>
    </source>
</evidence>
<dbReference type="PANTHER" id="PTHR33446:SF2">
    <property type="entry name" value="PROTEIN TONB"/>
    <property type="match status" value="1"/>
</dbReference>
<dbReference type="Proteomes" id="UP000095713">
    <property type="component" value="Unassembled WGS sequence"/>
</dbReference>
<keyword evidence="6 10" id="KW-0812">Transmembrane</keyword>
<keyword evidence="13" id="KW-1185">Reference proteome</keyword>
<evidence type="ECO:0000313" key="12">
    <source>
        <dbReference type="EMBL" id="OEK09262.1"/>
    </source>
</evidence>
<comment type="caution">
    <text evidence="12">The sequence shown here is derived from an EMBL/GenBank/DDBJ whole genome shotgun (WGS) entry which is preliminary data.</text>
</comment>
<evidence type="ECO:0000256" key="8">
    <source>
        <dbReference type="ARBA" id="ARBA00022989"/>
    </source>
</evidence>
<feature type="domain" description="TonB C-terminal" evidence="11">
    <location>
        <begin position="156"/>
        <end position="247"/>
    </location>
</feature>
<reference evidence="12 13" key="1">
    <citation type="submission" date="2016-05" db="EMBL/GenBank/DDBJ databases">
        <title>Draft Genome Sequence of Algibacter sp. Strain SK-16 Isolated from the Surface Water of Aburatsubo Inlet.</title>
        <authorList>
            <person name="Wong S.-K."/>
            <person name="Yoshizawa S."/>
            <person name="Nakajima Y."/>
            <person name="Ogura Y."/>
            <person name="Tetsuya H."/>
            <person name="Hamasaki K."/>
        </authorList>
    </citation>
    <scope>NUCLEOTIDE SEQUENCE [LARGE SCALE GENOMIC DNA]</scope>
    <source>
        <strain evidence="12 13">SK-16</strain>
    </source>
</reference>
<protein>
    <submittedName>
        <fullName evidence="12">Energy transducer TonB</fullName>
    </submittedName>
</protein>
<dbReference type="PANTHER" id="PTHR33446">
    <property type="entry name" value="PROTEIN TONB-RELATED"/>
    <property type="match status" value="1"/>
</dbReference>
<dbReference type="PROSITE" id="PS52015">
    <property type="entry name" value="TONB_CTD"/>
    <property type="match status" value="1"/>
</dbReference>
<dbReference type="AlphaFoldDB" id="A0A1E5TD07"/>
<sequence>MEIKKNPELDLNRNSSLYFAIGLATMLFLTWRALESRTYISDKEQEVLTMHSKNYIEEEEEEIPIIKTSYKIPPPPPSAPIKIQVVKNEIEIEETFIESTESNQTTEISNTVINVEDIEVGEVDEGEYVVVPFAIIDDVPTFPGCEGLAKKDKKACFNRKITEHISKHFDYPQEALDLSITGKVYVQFDINAKGEVANIQKRGPDQILEKEAVRLISLLPKMKPGKQRDMNVSVRYSVPIYFKMHIE</sequence>
<evidence type="ECO:0000256" key="7">
    <source>
        <dbReference type="ARBA" id="ARBA00022927"/>
    </source>
</evidence>
<feature type="transmembrane region" description="Helical" evidence="10">
    <location>
        <begin position="16"/>
        <end position="34"/>
    </location>
</feature>
<dbReference type="NCBIfam" id="TIGR01352">
    <property type="entry name" value="tonB_Cterm"/>
    <property type="match status" value="1"/>
</dbReference>
<dbReference type="SUPFAM" id="SSF74653">
    <property type="entry name" value="TolA/TonB C-terminal domain"/>
    <property type="match status" value="1"/>
</dbReference>
<dbReference type="GO" id="GO:0098797">
    <property type="term" value="C:plasma membrane protein complex"/>
    <property type="evidence" value="ECO:0007669"/>
    <property type="project" value="TreeGrafter"/>
</dbReference>
<dbReference type="GO" id="GO:0031992">
    <property type="term" value="F:energy transducer activity"/>
    <property type="evidence" value="ECO:0007669"/>
    <property type="project" value="TreeGrafter"/>
</dbReference>
<dbReference type="OrthoDB" id="1522859at2"/>
<dbReference type="STRING" id="1849968.A8C32_11090"/>